<dbReference type="OrthoDB" id="7246087at2"/>
<dbReference type="KEGG" id="bic:LMTR13_07985"/>
<dbReference type="EMBL" id="CP016428">
    <property type="protein sequence ID" value="ANW00133.1"/>
    <property type="molecule type" value="Genomic_DNA"/>
</dbReference>
<feature type="transmembrane region" description="Helical" evidence="8">
    <location>
        <begin position="461"/>
        <end position="481"/>
    </location>
</feature>
<reference evidence="9 10" key="1">
    <citation type="submission" date="2016-07" db="EMBL/GenBank/DDBJ databases">
        <title>Complete genome sequence of Bradyrhizobium icense LMTR 13T, a potential inoculant strain isolated from lima bean (Phaseolus lunatus) in Peru.</title>
        <authorList>
            <person name="Ormeno-Orrillo E."/>
            <person name="Duran D."/>
            <person name="Rogel M.A."/>
            <person name="Rey L."/>
            <person name="Imperial J."/>
            <person name="Ruiz-Argueso T."/>
            <person name="Martinez-Romero E."/>
        </authorList>
    </citation>
    <scope>NUCLEOTIDE SEQUENCE [LARGE SCALE GENOMIC DNA]</scope>
    <source>
        <strain evidence="9 10">LMTR 13</strain>
    </source>
</reference>
<evidence type="ECO:0000256" key="2">
    <source>
        <dbReference type="ARBA" id="ARBA00010100"/>
    </source>
</evidence>
<feature type="transmembrane region" description="Helical" evidence="8">
    <location>
        <begin position="344"/>
        <end position="363"/>
    </location>
</feature>
<keyword evidence="4" id="KW-1003">Cell membrane</keyword>
<evidence type="ECO:0000256" key="4">
    <source>
        <dbReference type="ARBA" id="ARBA00022475"/>
    </source>
</evidence>
<evidence type="ECO:0000256" key="6">
    <source>
        <dbReference type="ARBA" id="ARBA00022989"/>
    </source>
</evidence>
<protein>
    <recommendedName>
        <fullName evidence="8">L-lactate permease</fullName>
    </recommendedName>
</protein>
<feature type="transmembrane region" description="Helical" evidence="8">
    <location>
        <begin position="265"/>
        <end position="288"/>
    </location>
</feature>
<dbReference type="STRING" id="1274631.LMTR13_07985"/>
<keyword evidence="10" id="KW-1185">Reference proteome</keyword>
<comment type="caution">
    <text evidence="8">Lacks conserved residue(s) required for the propagation of feature annotation.</text>
</comment>
<feature type="transmembrane region" description="Helical" evidence="8">
    <location>
        <begin position="235"/>
        <end position="253"/>
    </location>
</feature>
<dbReference type="Pfam" id="PF02652">
    <property type="entry name" value="Lactate_perm"/>
    <property type="match status" value="1"/>
</dbReference>
<dbReference type="PANTHER" id="PTHR30003">
    <property type="entry name" value="L-LACTATE PERMEASE"/>
    <property type="match status" value="1"/>
</dbReference>
<evidence type="ECO:0000313" key="9">
    <source>
        <dbReference type="EMBL" id="ANW00133.1"/>
    </source>
</evidence>
<gene>
    <name evidence="9" type="ORF">LMTR13_07985</name>
</gene>
<keyword evidence="7 8" id="KW-0472">Membrane</keyword>
<evidence type="ECO:0000313" key="10">
    <source>
        <dbReference type="Proteomes" id="UP000092839"/>
    </source>
</evidence>
<keyword evidence="8" id="KW-0997">Cell inner membrane</keyword>
<dbReference type="GO" id="GO:0005886">
    <property type="term" value="C:plasma membrane"/>
    <property type="evidence" value="ECO:0007669"/>
    <property type="project" value="UniProtKB-SubCell"/>
</dbReference>
<dbReference type="AlphaFoldDB" id="A0A1B1UBL5"/>
<feature type="transmembrane region" description="Helical" evidence="8">
    <location>
        <begin position="212"/>
        <end position="229"/>
    </location>
</feature>
<evidence type="ECO:0000256" key="3">
    <source>
        <dbReference type="ARBA" id="ARBA00022448"/>
    </source>
</evidence>
<proteinExistence type="inferred from homology"/>
<comment type="function">
    <text evidence="8">Uptake of L-lactate across the membrane. Can also transport D-lactate and glycolate.</text>
</comment>
<evidence type="ECO:0000256" key="5">
    <source>
        <dbReference type="ARBA" id="ARBA00022692"/>
    </source>
</evidence>
<feature type="transmembrane region" description="Helical" evidence="8">
    <location>
        <begin position="51"/>
        <end position="76"/>
    </location>
</feature>
<feature type="transmembrane region" description="Helical" evidence="8">
    <location>
        <begin position="383"/>
        <end position="406"/>
    </location>
</feature>
<dbReference type="GO" id="GO:0015295">
    <property type="term" value="F:solute:proton symporter activity"/>
    <property type="evidence" value="ECO:0007669"/>
    <property type="project" value="TreeGrafter"/>
</dbReference>
<keyword evidence="5 8" id="KW-0812">Transmembrane</keyword>
<organism evidence="9 10">
    <name type="scientific">Bradyrhizobium icense</name>
    <dbReference type="NCBI Taxonomy" id="1274631"/>
    <lineage>
        <taxon>Bacteria</taxon>
        <taxon>Pseudomonadati</taxon>
        <taxon>Pseudomonadota</taxon>
        <taxon>Alphaproteobacteria</taxon>
        <taxon>Hyphomicrobiales</taxon>
        <taxon>Nitrobacteraceae</taxon>
        <taxon>Bradyrhizobium</taxon>
    </lineage>
</organism>
<dbReference type="InterPro" id="IPR003804">
    <property type="entry name" value="Lactate_perm"/>
</dbReference>
<comment type="similarity">
    <text evidence="2 8">Belongs to the lactate permease family.</text>
</comment>
<accession>A0A1B1UBL5</accession>
<sequence length="491" mass="50774">MQYLVWSLPIAVVLASVVVGFLGPVGAGLLGTISTAAVAFSVAPKPLDLPAAALVMGEAAWLATLVGLVILAGLFFHEAVAARERDLVEAAEPRASRRARCFDACFLIGPFMEAVTGYGVGQVAAISALQRAGLRGRHLAIMALLSQTMVPWGAMANGTMVGATLSGLTPTLLGTYSAVLTLPLLAGWLAMFWRVARAAGVEANAVRHIEELCWIATIAILLVICNLAIGPESAGVTTLGALIALRFWLYERPSAARLRRAAKACVPYAALILGLLASRVLSGIAPALESVAVLKPLGNGPSLHPSTHPATWLVLIGCVTILSVKPSAMVKVAWSACQRGCRSVLAILLFLTMAKLMATSGMAEALGQGVRQLFGAGAPLTVPLLAGLFGFITGSGSASNGLLMPAQISLAREAYLDPGWIAAIQNVGAAALTMLSPARVATCCVLAGVPHLERRVYAGAWPFGGIVVAILVGVCAIMLVAKGAVPAMRWE</sequence>
<name>A0A1B1UBL5_9BRAD</name>
<evidence type="ECO:0000256" key="1">
    <source>
        <dbReference type="ARBA" id="ARBA00004651"/>
    </source>
</evidence>
<feature type="transmembrane region" description="Helical" evidence="8">
    <location>
        <begin position="308"/>
        <end position="324"/>
    </location>
</feature>
<evidence type="ECO:0000256" key="7">
    <source>
        <dbReference type="ARBA" id="ARBA00023136"/>
    </source>
</evidence>
<keyword evidence="3 8" id="KW-0813">Transport</keyword>
<feature type="transmembrane region" description="Helical" evidence="8">
    <location>
        <begin position="173"/>
        <end position="192"/>
    </location>
</feature>
<comment type="subcellular location">
    <subcellularLocation>
        <location evidence="8">Cell inner membrane</location>
        <topology evidence="8">Multi-pass membrane protein</topology>
    </subcellularLocation>
    <subcellularLocation>
        <location evidence="1">Cell membrane</location>
        <topology evidence="1">Multi-pass membrane protein</topology>
    </subcellularLocation>
</comment>
<dbReference type="PANTHER" id="PTHR30003:SF0">
    <property type="entry name" value="GLYCOLATE PERMEASE GLCA-RELATED"/>
    <property type="match status" value="1"/>
</dbReference>
<evidence type="ECO:0000256" key="8">
    <source>
        <dbReference type="RuleBase" id="RU365092"/>
    </source>
</evidence>
<dbReference type="GO" id="GO:0015129">
    <property type="term" value="F:lactate transmembrane transporter activity"/>
    <property type="evidence" value="ECO:0007669"/>
    <property type="project" value="UniProtKB-UniRule"/>
</dbReference>
<dbReference type="Proteomes" id="UP000092839">
    <property type="component" value="Chromosome"/>
</dbReference>
<keyword evidence="6 8" id="KW-1133">Transmembrane helix</keyword>